<accession>A0A1T4VXC0</accession>
<reference evidence="1 2" key="1">
    <citation type="submission" date="2017-02" db="EMBL/GenBank/DDBJ databases">
        <authorList>
            <person name="Peterson S.W."/>
        </authorList>
    </citation>
    <scope>NUCLEOTIDE SEQUENCE [LARGE SCALE GENOMIC DNA]</scope>
    <source>
        <strain evidence="1 2">ATCC 35992</strain>
    </source>
</reference>
<gene>
    <name evidence="1" type="ORF">SAMN02745111_01882</name>
</gene>
<dbReference type="Proteomes" id="UP000190814">
    <property type="component" value="Unassembled WGS sequence"/>
</dbReference>
<keyword evidence="2" id="KW-1185">Reference proteome</keyword>
<sequence length="104" mass="12016">MRFYDNLYVGDKAAGKINKILKAIKDKKIVYDVYLITTADNPLDNLDIYQANTFIQKHFENKDLLVIGVAKGKGESRELLAKIIKDCYDETGDYKLRDFFISKM</sequence>
<dbReference type="EMBL" id="FUXZ01000011">
    <property type="protein sequence ID" value="SKA69549.1"/>
    <property type="molecule type" value="Genomic_DNA"/>
</dbReference>
<evidence type="ECO:0000313" key="2">
    <source>
        <dbReference type="Proteomes" id="UP000190814"/>
    </source>
</evidence>
<dbReference type="STRING" id="39495.SAMN02745111_01882"/>
<dbReference type="OrthoDB" id="2085859at2"/>
<name>A0A1T4VXC0_9FIRM</name>
<evidence type="ECO:0000313" key="1">
    <source>
        <dbReference type="EMBL" id="SKA69549.1"/>
    </source>
</evidence>
<protein>
    <submittedName>
        <fullName evidence="1">Uncharacterized protein</fullName>
    </submittedName>
</protein>
<dbReference type="RefSeq" id="WP_078766726.1">
    <property type="nucleotide sequence ID" value="NZ_FUXZ01000011.1"/>
</dbReference>
<dbReference type="AlphaFoldDB" id="A0A1T4VXC0"/>
<organism evidence="1 2">
    <name type="scientific">Eubacterium uniforme</name>
    <dbReference type="NCBI Taxonomy" id="39495"/>
    <lineage>
        <taxon>Bacteria</taxon>
        <taxon>Bacillati</taxon>
        <taxon>Bacillota</taxon>
        <taxon>Clostridia</taxon>
        <taxon>Eubacteriales</taxon>
        <taxon>Eubacteriaceae</taxon>
        <taxon>Eubacterium</taxon>
    </lineage>
</organism>
<proteinExistence type="predicted"/>